<keyword evidence="10" id="KW-1185">Reference proteome</keyword>
<keyword evidence="4" id="KW-0808">Transferase</keyword>
<proteinExistence type="predicted"/>
<sequence>MATTLPGRMRWAPVAGGAPVGRALPPALVGLAAFLVSAAWSWQPSYWGDEAASVMSAQRPLPSLFLMLRHVDAVHGTYYLFLHVWTGLFGISEFATRLPSALAVGFAAAGTVVLVRQLARDTRWAVLSGILFAVLPRTTYMGAEARSYALVTALAVWATVLLVHILQLRQNQAARPVARAVWFCWWAGYALLFALTVNVFLYALLLVPAHAVAVWSSGQRHRPWPWLAATGVAVALAVPVLVWSVHERRQVAFIARRPGADLVDAAVDQWFGTTAIAVVAWALIVFGVVVTFRRHGGRKARATLALALVWMLFPTLALLVGTHLVTPVYTYRYLSMCAPAVGIAMAAGVVGIRFRLVRLAAVLLIVALAVPGYVAQRGRYAKNLGSDWRQVADLIAHEAEPGDAIVFDESVRPSRRPRSALHLYPQAFAGLRDVTLQSPFYDNPWLWDRTLPLGQVIDKLAGVDTVWLVQNKGSAENTAGDEERVLEAAGFERVSSNLANITVVIRMERRG</sequence>
<dbReference type="GO" id="GO:0016763">
    <property type="term" value="F:pentosyltransferase activity"/>
    <property type="evidence" value="ECO:0007669"/>
    <property type="project" value="TreeGrafter"/>
</dbReference>
<dbReference type="RefSeq" id="WP_123046452.1">
    <property type="nucleotide sequence ID" value="NZ_RDSR01000021.1"/>
</dbReference>
<dbReference type="OrthoDB" id="5318634at2"/>
<feature type="transmembrane region" description="Helical" evidence="8">
    <location>
        <begin position="98"/>
        <end position="118"/>
    </location>
</feature>
<reference evidence="9 10" key="1">
    <citation type="submission" date="2018-11" db="EMBL/GenBank/DDBJ databases">
        <title>Cryobacterium sp. nov., isolated from rhizosphere soil of lettuce.</title>
        <authorList>
            <person name="Wang Y."/>
        </authorList>
    </citation>
    <scope>NUCLEOTIDE SEQUENCE [LARGE SCALE GENOMIC DNA]</scope>
    <source>
        <strain evidence="9 10">NEAU-85</strain>
    </source>
</reference>
<evidence type="ECO:0000256" key="5">
    <source>
        <dbReference type="ARBA" id="ARBA00022692"/>
    </source>
</evidence>
<evidence type="ECO:0000256" key="1">
    <source>
        <dbReference type="ARBA" id="ARBA00004651"/>
    </source>
</evidence>
<evidence type="ECO:0000256" key="2">
    <source>
        <dbReference type="ARBA" id="ARBA00022475"/>
    </source>
</evidence>
<feature type="transmembrane region" description="Helical" evidence="8">
    <location>
        <begin position="304"/>
        <end position="325"/>
    </location>
</feature>
<evidence type="ECO:0000256" key="4">
    <source>
        <dbReference type="ARBA" id="ARBA00022679"/>
    </source>
</evidence>
<dbReference type="GO" id="GO:0009103">
    <property type="term" value="P:lipopolysaccharide biosynthetic process"/>
    <property type="evidence" value="ECO:0007669"/>
    <property type="project" value="UniProtKB-ARBA"/>
</dbReference>
<protein>
    <submittedName>
        <fullName evidence="9">Uncharacterized protein</fullName>
    </submittedName>
</protein>
<feature type="transmembrane region" description="Helical" evidence="8">
    <location>
        <begin position="186"/>
        <end position="212"/>
    </location>
</feature>
<dbReference type="PANTHER" id="PTHR33908">
    <property type="entry name" value="MANNOSYLTRANSFERASE YKCB-RELATED"/>
    <property type="match status" value="1"/>
</dbReference>
<dbReference type="PANTHER" id="PTHR33908:SF3">
    <property type="entry name" value="UNDECAPRENYL PHOSPHATE-ALPHA-4-AMINO-4-DEOXY-L-ARABINOSE ARABINOSYL TRANSFERASE"/>
    <property type="match status" value="1"/>
</dbReference>
<gene>
    <name evidence="9" type="ORF">EEJ31_11615</name>
</gene>
<feature type="transmembrane region" description="Helical" evidence="8">
    <location>
        <begin position="224"/>
        <end position="245"/>
    </location>
</feature>
<feature type="transmembrane region" description="Helical" evidence="8">
    <location>
        <begin position="331"/>
        <end position="349"/>
    </location>
</feature>
<dbReference type="EMBL" id="RDSR01000021">
    <property type="protein sequence ID" value="RNE59049.1"/>
    <property type="molecule type" value="Genomic_DNA"/>
</dbReference>
<feature type="transmembrane region" description="Helical" evidence="8">
    <location>
        <begin position="20"/>
        <end position="40"/>
    </location>
</feature>
<dbReference type="AlphaFoldDB" id="A0A3M8L2C6"/>
<comment type="caution">
    <text evidence="9">The sequence shown here is derived from an EMBL/GenBank/DDBJ whole genome shotgun (WGS) entry which is preliminary data.</text>
</comment>
<accession>A0A3M8L2C6</accession>
<keyword evidence="2" id="KW-1003">Cell membrane</keyword>
<keyword evidence="6 8" id="KW-1133">Transmembrane helix</keyword>
<comment type="subcellular location">
    <subcellularLocation>
        <location evidence="1">Cell membrane</location>
        <topology evidence="1">Multi-pass membrane protein</topology>
    </subcellularLocation>
</comment>
<feature type="transmembrane region" description="Helical" evidence="8">
    <location>
        <begin position="147"/>
        <end position="166"/>
    </location>
</feature>
<evidence type="ECO:0000313" key="9">
    <source>
        <dbReference type="EMBL" id="RNE59049.1"/>
    </source>
</evidence>
<dbReference type="GO" id="GO:0010041">
    <property type="term" value="P:response to iron(III) ion"/>
    <property type="evidence" value="ECO:0007669"/>
    <property type="project" value="TreeGrafter"/>
</dbReference>
<evidence type="ECO:0000256" key="6">
    <source>
        <dbReference type="ARBA" id="ARBA00022989"/>
    </source>
</evidence>
<feature type="transmembrane region" description="Helical" evidence="8">
    <location>
        <begin position="356"/>
        <end position="374"/>
    </location>
</feature>
<dbReference type="GO" id="GO:0005886">
    <property type="term" value="C:plasma membrane"/>
    <property type="evidence" value="ECO:0007669"/>
    <property type="project" value="UniProtKB-SubCell"/>
</dbReference>
<dbReference type="InterPro" id="IPR050297">
    <property type="entry name" value="LipidA_mod_glycosyltrf_83"/>
</dbReference>
<dbReference type="Proteomes" id="UP000279859">
    <property type="component" value="Unassembled WGS sequence"/>
</dbReference>
<keyword evidence="3" id="KW-0328">Glycosyltransferase</keyword>
<keyword evidence="5 8" id="KW-0812">Transmembrane</keyword>
<evidence type="ECO:0000256" key="7">
    <source>
        <dbReference type="ARBA" id="ARBA00023136"/>
    </source>
</evidence>
<organism evidence="9 10">
    <name type="scientific">Cryobacterium tepidiphilum</name>
    <dbReference type="NCBI Taxonomy" id="2486026"/>
    <lineage>
        <taxon>Bacteria</taxon>
        <taxon>Bacillati</taxon>
        <taxon>Actinomycetota</taxon>
        <taxon>Actinomycetes</taxon>
        <taxon>Micrococcales</taxon>
        <taxon>Microbacteriaceae</taxon>
        <taxon>Cryobacterium</taxon>
    </lineage>
</organism>
<evidence type="ECO:0000256" key="3">
    <source>
        <dbReference type="ARBA" id="ARBA00022676"/>
    </source>
</evidence>
<keyword evidence="7 8" id="KW-0472">Membrane</keyword>
<evidence type="ECO:0000256" key="8">
    <source>
        <dbReference type="SAM" id="Phobius"/>
    </source>
</evidence>
<evidence type="ECO:0000313" key="10">
    <source>
        <dbReference type="Proteomes" id="UP000279859"/>
    </source>
</evidence>
<feature type="transmembrane region" description="Helical" evidence="8">
    <location>
        <begin position="270"/>
        <end position="292"/>
    </location>
</feature>
<name>A0A3M8L2C6_9MICO</name>